<sequence length="165" mass="18440">MTPSKHGSGSAAPVPAILAEMQRTIERLYLSQQDLKQQVGALGAMHPVICRSPGRPGPGTRALMRLHGGYRRRYQARAIRDCGLFDAPWYLRRNPDVRAAGVDPVVHFLEHGAREGRDPGPHFSTMFYLRTYPDIAASGLNPLWHYLTVGWREQRAIRPGMLSEG</sequence>
<dbReference type="RefSeq" id="WP_234222089.1">
    <property type="nucleotide sequence ID" value="NZ_JAGQAF010000023.1"/>
</dbReference>
<evidence type="ECO:0000313" key="2">
    <source>
        <dbReference type="Proteomes" id="UP000813672"/>
    </source>
</evidence>
<dbReference type="AlphaFoldDB" id="A0A9Q3WPR2"/>
<organism evidence="1 2">
    <name type="scientific">Ruegeria pomeroyi</name>
    <dbReference type="NCBI Taxonomy" id="89184"/>
    <lineage>
        <taxon>Bacteria</taxon>
        <taxon>Pseudomonadati</taxon>
        <taxon>Pseudomonadota</taxon>
        <taxon>Alphaproteobacteria</taxon>
        <taxon>Rhodobacterales</taxon>
        <taxon>Roseobacteraceae</taxon>
        <taxon>Ruegeria</taxon>
    </lineage>
</organism>
<gene>
    <name evidence="1" type="ORF">KBY27_22050</name>
</gene>
<dbReference type="Proteomes" id="UP000813672">
    <property type="component" value="Unassembled WGS sequence"/>
</dbReference>
<evidence type="ECO:0000313" key="1">
    <source>
        <dbReference type="EMBL" id="MCE8540155.1"/>
    </source>
</evidence>
<accession>A0A9Q3WPR2</accession>
<proteinExistence type="predicted"/>
<dbReference type="EMBL" id="JAGQAF010000023">
    <property type="protein sequence ID" value="MCE8540155.1"/>
    <property type="molecule type" value="Genomic_DNA"/>
</dbReference>
<name>A0A9Q3WPR2_9RHOB</name>
<reference evidence="1" key="1">
    <citation type="journal article" date="2021" name="Environ. Microbiol.">
        <title>Cryptic niche differentiation of novel sediment ecotypes of Rugeria pomeroyi correlates with nitrate respiration.</title>
        <authorList>
            <person name="Lin X."/>
            <person name="McNichol J."/>
            <person name="Chu X."/>
            <person name="Qian Y."/>
            <person name="Luo H."/>
        </authorList>
    </citation>
    <scope>NUCLEOTIDE SEQUENCE</scope>
    <source>
        <strain evidence="1">SZCCDBB064</strain>
    </source>
</reference>
<protein>
    <submittedName>
        <fullName evidence="1">Uncharacterized protein</fullName>
    </submittedName>
</protein>
<comment type="caution">
    <text evidence="1">The sequence shown here is derived from an EMBL/GenBank/DDBJ whole genome shotgun (WGS) entry which is preliminary data.</text>
</comment>